<dbReference type="AlphaFoldDB" id="A0A1B2EXR0"/>
<dbReference type="PROSITE" id="PS51384">
    <property type="entry name" value="FAD_FR"/>
    <property type="match status" value="1"/>
</dbReference>
<dbReference type="InterPro" id="IPR012675">
    <property type="entry name" value="Beta-grasp_dom_sf"/>
</dbReference>
<dbReference type="InterPro" id="IPR017938">
    <property type="entry name" value="Riboflavin_synthase-like_b-brl"/>
</dbReference>
<dbReference type="Pfam" id="PF00175">
    <property type="entry name" value="NAD_binding_1"/>
    <property type="match status" value="1"/>
</dbReference>
<evidence type="ECO:0008006" key="4">
    <source>
        <dbReference type="Google" id="ProtNLM"/>
    </source>
</evidence>
<geneLocation type="plasmid" evidence="3">
    <name>unnamed2</name>
</geneLocation>
<name>A0A1B2EXR0_9HYPH</name>
<dbReference type="RefSeq" id="WP_099515605.1">
    <property type="nucleotide sequence ID" value="NZ_CP016619.1"/>
</dbReference>
<dbReference type="SUPFAM" id="SSF52343">
    <property type="entry name" value="Ferredoxin reductase-like, C-terminal NADP-linked domain"/>
    <property type="match status" value="1"/>
</dbReference>
<dbReference type="GO" id="GO:0051537">
    <property type="term" value="F:2 iron, 2 sulfur cluster binding"/>
    <property type="evidence" value="ECO:0007669"/>
    <property type="project" value="InterPro"/>
</dbReference>
<dbReference type="CDD" id="cd06187">
    <property type="entry name" value="O2ase_reductase_like"/>
    <property type="match status" value="1"/>
</dbReference>
<dbReference type="Gene3D" id="3.40.50.80">
    <property type="entry name" value="Nucleotide-binding domain of ferredoxin-NADP reductase (FNR) module"/>
    <property type="match status" value="1"/>
</dbReference>
<accession>A0A1B2EXR0</accession>
<dbReference type="Gene3D" id="2.40.30.10">
    <property type="entry name" value="Translation factors"/>
    <property type="match status" value="1"/>
</dbReference>
<dbReference type="InterPro" id="IPR008333">
    <property type="entry name" value="Cbr1-like_FAD-bd_dom"/>
</dbReference>
<dbReference type="PANTHER" id="PTHR47354">
    <property type="entry name" value="NADH OXIDOREDUCTASE HCR"/>
    <property type="match status" value="1"/>
</dbReference>
<dbReference type="Pfam" id="PF00111">
    <property type="entry name" value="Fer2"/>
    <property type="match status" value="1"/>
</dbReference>
<dbReference type="PRINTS" id="PR00410">
    <property type="entry name" value="PHEHYDRXLASE"/>
</dbReference>
<dbReference type="Gene3D" id="3.10.20.30">
    <property type="match status" value="1"/>
</dbReference>
<dbReference type="InterPro" id="IPR039261">
    <property type="entry name" value="FNR_nucleotide-bd"/>
</dbReference>
<dbReference type="EMBL" id="CP016619">
    <property type="protein sequence ID" value="ANY84736.1"/>
    <property type="molecule type" value="Genomic_DNA"/>
</dbReference>
<dbReference type="SUPFAM" id="SSF54292">
    <property type="entry name" value="2Fe-2S ferredoxin-like"/>
    <property type="match status" value="1"/>
</dbReference>
<proteinExistence type="predicted"/>
<dbReference type="PROSITE" id="PS00197">
    <property type="entry name" value="2FE2S_FER_1"/>
    <property type="match status" value="1"/>
</dbReference>
<dbReference type="InterPro" id="IPR036010">
    <property type="entry name" value="2Fe-2S_ferredoxin-like_sf"/>
</dbReference>
<feature type="domain" description="FAD-binding FR-type" evidence="2">
    <location>
        <begin position="99"/>
        <end position="198"/>
    </location>
</feature>
<dbReference type="GO" id="GO:0016491">
    <property type="term" value="F:oxidoreductase activity"/>
    <property type="evidence" value="ECO:0007669"/>
    <property type="project" value="InterPro"/>
</dbReference>
<dbReference type="InterPro" id="IPR017927">
    <property type="entry name" value="FAD-bd_FR_type"/>
</dbReference>
<evidence type="ECO:0000259" key="2">
    <source>
        <dbReference type="PROSITE" id="PS51384"/>
    </source>
</evidence>
<dbReference type="InterPro" id="IPR001041">
    <property type="entry name" value="2Fe-2S_ferredoxin-type"/>
</dbReference>
<dbReference type="KEGG" id="moc:BB934_42075"/>
<dbReference type="OrthoDB" id="9806195at2"/>
<dbReference type="InterPro" id="IPR006058">
    <property type="entry name" value="2Fe2S_fd_BS"/>
</dbReference>
<dbReference type="SUPFAM" id="SSF63380">
    <property type="entry name" value="Riboflavin synthase domain-like"/>
    <property type="match status" value="1"/>
</dbReference>
<evidence type="ECO:0000313" key="3">
    <source>
        <dbReference type="EMBL" id="ANY84736.1"/>
    </source>
</evidence>
<protein>
    <recommendedName>
        <fullName evidence="4">Oxidoreductase</fullName>
    </recommendedName>
</protein>
<dbReference type="InterPro" id="IPR001433">
    <property type="entry name" value="OxRdtase_FAD/NAD-bd"/>
</dbReference>
<keyword evidence="3" id="KW-0614">Plasmid</keyword>
<dbReference type="Pfam" id="PF00970">
    <property type="entry name" value="FAD_binding_6"/>
    <property type="match status" value="1"/>
</dbReference>
<evidence type="ECO:0000259" key="1">
    <source>
        <dbReference type="PROSITE" id="PS51085"/>
    </source>
</evidence>
<dbReference type="CDD" id="cd00207">
    <property type="entry name" value="fer2"/>
    <property type="match status" value="1"/>
</dbReference>
<feature type="domain" description="2Fe-2S ferredoxin-type" evidence="1">
    <location>
        <begin position="1"/>
        <end position="93"/>
    </location>
</feature>
<organism evidence="3">
    <name type="scientific">Microvirga ossetica</name>
    <dbReference type="NCBI Taxonomy" id="1882682"/>
    <lineage>
        <taxon>Bacteria</taxon>
        <taxon>Pseudomonadati</taxon>
        <taxon>Pseudomonadota</taxon>
        <taxon>Alphaproteobacteria</taxon>
        <taxon>Hyphomicrobiales</taxon>
        <taxon>Methylobacteriaceae</taxon>
        <taxon>Microvirga</taxon>
    </lineage>
</organism>
<dbReference type="InterPro" id="IPR050415">
    <property type="entry name" value="MRET"/>
</dbReference>
<sequence length="339" mass="36205">MSFTVTVANTSSTLEVAEDTTIIQAAVTSGVAYPYGCQVGRCGTCKSRLIAGEVDHLPHTPFSLTEKDKQSGFILACRARPRSDCTVAWLGSDTANHPLRQEAGRVVTLERAAPDITIVHIRLESAAPLRFSAGQYAELTFPGCPPRHYSMANQPGSDTLEFHVRHVPDGSASSYVARGLTAGDPVFVRGPIGTAHLRPRQTGPIVAVAGGSGLAPILSILGSAASLRLTQSIHLYFAARTREDLYREEQIRALTESHPNIAYTPVVANEGEGGNRERLRRALEKDLADLGGWQAYLAGSPQLVDGVTEILVGRGLSPEHCHADAFFTAAEKASILQAS</sequence>
<dbReference type="PROSITE" id="PS51085">
    <property type="entry name" value="2FE2S_FER_2"/>
    <property type="match status" value="1"/>
</dbReference>
<reference evidence="3" key="1">
    <citation type="submission" date="2016-07" db="EMBL/GenBank/DDBJ databases">
        <title>Microvirga ossetica sp. nov. a new species of rhizobia isolated from root nodules of the legume species Vicia alpestris Steven originated from North Ossetia region in the Caucasus.</title>
        <authorList>
            <person name="Safronova V.I."/>
            <person name="Kuznetsova I.G."/>
            <person name="Sazanova A.L."/>
            <person name="Belimov A."/>
            <person name="Andronov E."/>
            <person name="Osledkin Y.S."/>
            <person name="Onishchuk O.P."/>
            <person name="Kurchak O.N."/>
            <person name="Shaposhnikov A.I."/>
            <person name="Willems A."/>
            <person name="Tikhonovich I.A."/>
        </authorList>
    </citation>
    <scope>NUCLEOTIDE SEQUENCE [LARGE SCALE GENOMIC DNA]</scope>
    <source>
        <strain evidence="3">V5/3M</strain>
        <plasmid evidence="3">unnamed2</plasmid>
    </source>
</reference>
<dbReference type="PANTHER" id="PTHR47354:SF5">
    <property type="entry name" value="PROTEIN RFBI"/>
    <property type="match status" value="1"/>
</dbReference>
<gene>
    <name evidence="3" type="ORF">BB934_42075</name>
</gene>